<feature type="domain" description="YprB ribonuclease H-like" evidence="1">
    <location>
        <begin position="54"/>
        <end position="177"/>
    </location>
</feature>
<gene>
    <name evidence="2" type="ORF">UFOVP837_7</name>
</gene>
<dbReference type="InterPro" id="IPR012337">
    <property type="entry name" value="RNaseH-like_sf"/>
</dbReference>
<sequence>MKLLMLDIETSPNTAHIWGLRDQYISPDHLLESSYVLCWAAKWYGSKEVMFSSVQDSKPKFMLRKIHDLISEADAVCHYNGTRFDIPVLNKEFLLHHLAPPAPYKQIDLLKVVRKEFRFASNKLDHIAQRLDLGKKAAHEGYQLWVKCMNKDPDAWKVMEKYNKQDVILLEKVYERLLPWLGRNHPNRNLYDSTGCPTCGSAKLQKRGFSYTTTGTFQRYQCTHCGTWSKSTKAVKEHAHVTAA</sequence>
<proteinExistence type="predicted"/>
<protein>
    <submittedName>
        <fullName evidence="2">Ribonuclease H-like domain containing protein</fullName>
    </submittedName>
</protein>
<dbReference type="Gene3D" id="3.30.420.10">
    <property type="entry name" value="Ribonuclease H-like superfamily/Ribonuclease H"/>
    <property type="match status" value="1"/>
</dbReference>
<dbReference type="PANTHER" id="PTHR38462:SF1">
    <property type="entry name" value="YPRB RIBONUCLEASE H-LIKE DOMAIN-CONTAINING PROTEIN"/>
    <property type="match status" value="1"/>
</dbReference>
<dbReference type="EMBL" id="LR796782">
    <property type="protein sequence ID" value="CAB4166110.1"/>
    <property type="molecule type" value="Genomic_DNA"/>
</dbReference>
<accession>A0A6J5P2G3</accession>
<evidence type="ECO:0000259" key="1">
    <source>
        <dbReference type="Pfam" id="PF13482"/>
    </source>
</evidence>
<organism evidence="2">
    <name type="scientific">uncultured Caudovirales phage</name>
    <dbReference type="NCBI Taxonomy" id="2100421"/>
    <lineage>
        <taxon>Viruses</taxon>
        <taxon>Duplodnaviria</taxon>
        <taxon>Heunggongvirae</taxon>
        <taxon>Uroviricota</taxon>
        <taxon>Caudoviricetes</taxon>
        <taxon>Peduoviridae</taxon>
        <taxon>Maltschvirus</taxon>
        <taxon>Maltschvirus maltsch</taxon>
    </lineage>
</organism>
<dbReference type="SUPFAM" id="SSF53098">
    <property type="entry name" value="Ribonuclease H-like"/>
    <property type="match status" value="1"/>
</dbReference>
<dbReference type="PANTHER" id="PTHR38462">
    <property type="entry name" value="EXONUCLEASE-LIKE PROTEIN"/>
    <property type="match status" value="1"/>
</dbReference>
<dbReference type="InterPro" id="IPR036397">
    <property type="entry name" value="RNaseH_sf"/>
</dbReference>
<evidence type="ECO:0000313" key="2">
    <source>
        <dbReference type="EMBL" id="CAB4166110.1"/>
    </source>
</evidence>
<dbReference type="GO" id="GO:0003676">
    <property type="term" value="F:nucleic acid binding"/>
    <property type="evidence" value="ECO:0007669"/>
    <property type="project" value="InterPro"/>
</dbReference>
<name>A0A6J5P2G3_9CAUD</name>
<dbReference type="InterPro" id="IPR038720">
    <property type="entry name" value="YprB_RNase_H-like_dom"/>
</dbReference>
<reference evidence="2" key="1">
    <citation type="submission" date="2020-04" db="EMBL/GenBank/DDBJ databases">
        <authorList>
            <person name="Chiriac C."/>
            <person name="Salcher M."/>
            <person name="Ghai R."/>
            <person name="Kavagutti S V."/>
        </authorList>
    </citation>
    <scope>NUCLEOTIDE SEQUENCE</scope>
</reference>
<dbReference type="Pfam" id="PF13482">
    <property type="entry name" value="RNase_H_2"/>
    <property type="match status" value="1"/>
</dbReference>